<evidence type="ECO:0008006" key="6">
    <source>
        <dbReference type="Google" id="ProtNLM"/>
    </source>
</evidence>
<keyword evidence="5" id="KW-1185">Reference proteome</keyword>
<dbReference type="Proteomes" id="UP000314294">
    <property type="component" value="Unassembled WGS sequence"/>
</dbReference>
<feature type="signal peptide" evidence="3">
    <location>
        <begin position="1"/>
        <end position="17"/>
    </location>
</feature>
<comment type="caution">
    <text evidence="4">The sequence shown here is derived from an EMBL/GenBank/DDBJ whole genome shotgun (WGS) entry which is preliminary data.</text>
</comment>
<keyword evidence="2" id="KW-1133">Transmembrane helix</keyword>
<proteinExistence type="predicted"/>
<evidence type="ECO:0000313" key="4">
    <source>
        <dbReference type="EMBL" id="TNN33356.1"/>
    </source>
</evidence>
<dbReference type="AlphaFoldDB" id="A0A4Z2EWN0"/>
<evidence type="ECO:0000256" key="3">
    <source>
        <dbReference type="SAM" id="SignalP"/>
    </source>
</evidence>
<feature type="chain" id="PRO_5021484650" description="Secreted protein" evidence="3">
    <location>
        <begin position="18"/>
        <end position="207"/>
    </location>
</feature>
<organism evidence="4 5">
    <name type="scientific">Liparis tanakae</name>
    <name type="common">Tanaka's snailfish</name>
    <dbReference type="NCBI Taxonomy" id="230148"/>
    <lineage>
        <taxon>Eukaryota</taxon>
        <taxon>Metazoa</taxon>
        <taxon>Chordata</taxon>
        <taxon>Craniata</taxon>
        <taxon>Vertebrata</taxon>
        <taxon>Euteleostomi</taxon>
        <taxon>Actinopterygii</taxon>
        <taxon>Neopterygii</taxon>
        <taxon>Teleostei</taxon>
        <taxon>Neoteleostei</taxon>
        <taxon>Acanthomorphata</taxon>
        <taxon>Eupercaria</taxon>
        <taxon>Perciformes</taxon>
        <taxon>Cottioidei</taxon>
        <taxon>Cottales</taxon>
        <taxon>Liparidae</taxon>
        <taxon>Liparis</taxon>
    </lineage>
</organism>
<evidence type="ECO:0000313" key="5">
    <source>
        <dbReference type="Proteomes" id="UP000314294"/>
    </source>
</evidence>
<feature type="region of interest" description="Disordered" evidence="1">
    <location>
        <begin position="112"/>
        <end position="133"/>
    </location>
</feature>
<accession>A0A4Z2EWN0</accession>
<evidence type="ECO:0000256" key="2">
    <source>
        <dbReference type="SAM" id="Phobius"/>
    </source>
</evidence>
<feature type="transmembrane region" description="Helical" evidence="2">
    <location>
        <begin position="47"/>
        <end position="67"/>
    </location>
</feature>
<evidence type="ECO:0000256" key="1">
    <source>
        <dbReference type="SAM" id="MobiDB-lite"/>
    </source>
</evidence>
<feature type="compositionally biased region" description="Polar residues" evidence="1">
    <location>
        <begin position="167"/>
        <end position="176"/>
    </location>
</feature>
<gene>
    <name evidence="4" type="ORF">EYF80_056483</name>
</gene>
<dbReference type="EMBL" id="SRLO01002267">
    <property type="protein sequence ID" value="TNN33356.1"/>
    <property type="molecule type" value="Genomic_DNA"/>
</dbReference>
<name>A0A4Z2EWN0_9TELE</name>
<protein>
    <recommendedName>
        <fullName evidence="6">Secreted protein</fullName>
    </recommendedName>
</protein>
<keyword evidence="2" id="KW-0472">Membrane</keyword>
<feature type="region of interest" description="Disordered" evidence="1">
    <location>
        <begin position="165"/>
        <end position="207"/>
    </location>
</feature>
<sequence length="207" mass="22633">MKVVMMMILICVSFSSSSSPLVPTQRDSASLTFSICRRIVGIPARKILFLLFLLFFLLLLLFLLSAVTKASFSLLVTSVTSTSGFRRSVNGVSLKRLFVWPRDTMSLSLSRRRPIRGRETNNNNNVRRKHNQTPTNRLSYKWELLTRGASLAYACGWTQRVPVLTSEGGNKPNNGDSGVDSINAAQPDGGAPPCGPITRQTPSGAGS</sequence>
<keyword evidence="2" id="KW-0812">Transmembrane</keyword>
<feature type="compositionally biased region" description="Polar residues" evidence="1">
    <location>
        <begin position="198"/>
        <end position="207"/>
    </location>
</feature>
<keyword evidence="3" id="KW-0732">Signal</keyword>
<reference evidence="4 5" key="1">
    <citation type="submission" date="2019-03" db="EMBL/GenBank/DDBJ databases">
        <title>First draft genome of Liparis tanakae, snailfish: a comprehensive survey of snailfish specific genes.</title>
        <authorList>
            <person name="Kim W."/>
            <person name="Song I."/>
            <person name="Jeong J.-H."/>
            <person name="Kim D."/>
            <person name="Kim S."/>
            <person name="Ryu S."/>
            <person name="Song J.Y."/>
            <person name="Lee S.K."/>
        </authorList>
    </citation>
    <scope>NUCLEOTIDE SEQUENCE [LARGE SCALE GENOMIC DNA]</scope>
    <source>
        <tissue evidence="4">Muscle</tissue>
    </source>
</reference>